<dbReference type="PRINTS" id="PR01576">
    <property type="entry name" value="PDEFORMYLASE"/>
</dbReference>
<dbReference type="PIRSF" id="PIRSF004749">
    <property type="entry name" value="Pep_def"/>
    <property type="match status" value="1"/>
</dbReference>
<dbReference type="HAMAP" id="MF_00163">
    <property type="entry name" value="Pep_deformylase"/>
    <property type="match status" value="1"/>
</dbReference>
<dbReference type="Gene3D" id="3.90.45.10">
    <property type="entry name" value="Peptide deformylase"/>
    <property type="match status" value="1"/>
</dbReference>
<evidence type="ECO:0000313" key="6">
    <source>
        <dbReference type="Proteomes" id="UP000823771"/>
    </source>
</evidence>
<comment type="function">
    <text evidence="4">Removes the formyl group from the N-terminal Met of newly synthesized proteins. Requires at least a dipeptide for an efficient rate of reaction. N-terminal L-methionine is a prerequisite for activity but the enzyme has broad specificity at other positions.</text>
</comment>
<reference evidence="5" key="1">
    <citation type="submission" date="2020-10" db="EMBL/GenBank/DDBJ databases">
        <authorList>
            <person name="Gilroy R."/>
        </authorList>
    </citation>
    <scope>NUCLEOTIDE SEQUENCE</scope>
    <source>
        <strain evidence="5">2478</strain>
    </source>
</reference>
<dbReference type="Pfam" id="PF01327">
    <property type="entry name" value="Pep_deformylase"/>
    <property type="match status" value="1"/>
</dbReference>
<protein>
    <recommendedName>
        <fullName evidence="4">Peptide deformylase</fullName>
        <shortName evidence="4">PDF</shortName>
        <ecNumber evidence="4">3.5.1.88</ecNumber>
    </recommendedName>
    <alternativeName>
        <fullName evidence="4">Polypeptide deformylase</fullName>
    </alternativeName>
</protein>
<proteinExistence type="inferred from homology"/>
<evidence type="ECO:0000313" key="5">
    <source>
        <dbReference type="EMBL" id="MBO8477997.1"/>
    </source>
</evidence>
<keyword evidence="4" id="KW-0408">Iron</keyword>
<evidence type="ECO:0000256" key="1">
    <source>
        <dbReference type="ARBA" id="ARBA00010759"/>
    </source>
</evidence>
<gene>
    <name evidence="4 5" type="primary">def</name>
    <name evidence="5" type="ORF">IAB80_03815</name>
</gene>
<reference evidence="5" key="2">
    <citation type="journal article" date="2021" name="PeerJ">
        <title>Extensive microbial diversity within the chicken gut microbiome revealed by metagenomics and culture.</title>
        <authorList>
            <person name="Gilroy R."/>
            <person name="Ravi A."/>
            <person name="Getino M."/>
            <person name="Pursley I."/>
            <person name="Horton D.L."/>
            <person name="Alikhan N.F."/>
            <person name="Baker D."/>
            <person name="Gharbi K."/>
            <person name="Hall N."/>
            <person name="Watson M."/>
            <person name="Adriaenssens E.M."/>
            <person name="Foster-Nyarko E."/>
            <person name="Jarju S."/>
            <person name="Secka A."/>
            <person name="Antonio M."/>
            <person name="Oren A."/>
            <person name="Chaudhuri R.R."/>
            <person name="La Ragione R."/>
            <person name="Hildebrand F."/>
            <person name="Pallen M.J."/>
        </authorList>
    </citation>
    <scope>NUCLEOTIDE SEQUENCE</scope>
    <source>
        <strain evidence="5">2478</strain>
    </source>
</reference>
<evidence type="ECO:0000256" key="3">
    <source>
        <dbReference type="ARBA" id="ARBA00022801"/>
    </source>
</evidence>
<name>A0A9D9ISI4_9BACT</name>
<comment type="cofactor">
    <cofactor evidence="4">
        <name>Fe(2+)</name>
        <dbReference type="ChEBI" id="CHEBI:29033"/>
    </cofactor>
    <text evidence="4">Binds 1 Fe(2+) ion.</text>
</comment>
<evidence type="ECO:0000256" key="4">
    <source>
        <dbReference type="HAMAP-Rule" id="MF_00163"/>
    </source>
</evidence>
<dbReference type="GO" id="GO:0006412">
    <property type="term" value="P:translation"/>
    <property type="evidence" value="ECO:0007669"/>
    <property type="project" value="UniProtKB-UniRule"/>
</dbReference>
<keyword evidence="2 4" id="KW-0479">Metal-binding</keyword>
<evidence type="ECO:0000256" key="2">
    <source>
        <dbReference type="ARBA" id="ARBA00022723"/>
    </source>
</evidence>
<dbReference type="InterPro" id="IPR036821">
    <property type="entry name" value="Peptide_deformylase_sf"/>
</dbReference>
<dbReference type="InterPro" id="IPR023635">
    <property type="entry name" value="Peptide_deformylase"/>
</dbReference>
<dbReference type="Proteomes" id="UP000823771">
    <property type="component" value="Unassembled WGS sequence"/>
</dbReference>
<sequence length="185" mass="21140">MGNTLPIYLYGAEVLRETALEADLTDREHITALVEEMKETLKSADGCGLAAPQVGVSQRVLIVDGTVVADVYDYLKDFRRTMINPVLLEESKEQCTYSEGCLSVPGIYAEVRRPAKIKVEYYNENFEKVTEEFDKFACRMIQHEMDHLDGNLFVDKVAPIRRKMITKKLQNIAKGRITARYKTRQ</sequence>
<dbReference type="NCBIfam" id="TIGR00079">
    <property type="entry name" value="pept_deformyl"/>
    <property type="match status" value="1"/>
</dbReference>
<feature type="active site" evidence="4">
    <location>
        <position position="144"/>
    </location>
</feature>
<dbReference type="NCBIfam" id="NF001159">
    <property type="entry name" value="PRK00150.1-3"/>
    <property type="match status" value="1"/>
</dbReference>
<keyword evidence="4" id="KW-0648">Protein biosynthesis</keyword>
<dbReference type="EMBL" id="JADILZ010000032">
    <property type="protein sequence ID" value="MBO8477997.1"/>
    <property type="molecule type" value="Genomic_DNA"/>
</dbReference>
<dbReference type="GO" id="GO:0046872">
    <property type="term" value="F:metal ion binding"/>
    <property type="evidence" value="ECO:0007669"/>
    <property type="project" value="UniProtKB-KW"/>
</dbReference>
<comment type="caution">
    <text evidence="5">The sequence shown here is derived from an EMBL/GenBank/DDBJ whole genome shotgun (WGS) entry which is preliminary data.</text>
</comment>
<comment type="similarity">
    <text evidence="1 4">Belongs to the polypeptide deformylase family.</text>
</comment>
<dbReference type="CDD" id="cd00487">
    <property type="entry name" value="Pep_deformylase"/>
    <property type="match status" value="1"/>
</dbReference>
<accession>A0A9D9ISI4</accession>
<organism evidence="5 6">
    <name type="scientific">Candidatus Cryptobacteroides excrementipullorum</name>
    <dbReference type="NCBI Taxonomy" id="2840761"/>
    <lineage>
        <taxon>Bacteria</taxon>
        <taxon>Pseudomonadati</taxon>
        <taxon>Bacteroidota</taxon>
        <taxon>Bacteroidia</taxon>
        <taxon>Bacteroidales</taxon>
        <taxon>Candidatus Cryptobacteroides</taxon>
    </lineage>
</organism>
<feature type="binding site" evidence="4">
    <location>
        <position position="101"/>
    </location>
    <ligand>
        <name>Fe cation</name>
        <dbReference type="ChEBI" id="CHEBI:24875"/>
    </ligand>
</feature>
<dbReference type="SUPFAM" id="SSF56420">
    <property type="entry name" value="Peptide deformylase"/>
    <property type="match status" value="1"/>
</dbReference>
<dbReference type="GO" id="GO:0042586">
    <property type="term" value="F:peptide deformylase activity"/>
    <property type="evidence" value="ECO:0007669"/>
    <property type="project" value="UniProtKB-UniRule"/>
</dbReference>
<dbReference type="PANTHER" id="PTHR10458:SF22">
    <property type="entry name" value="PEPTIDE DEFORMYLASE"/>
    <property type="match status" value="1"/>
</dbReference>
<keyword evidence="3 4" id="KW-0378">Hydrolase</keyword>
<dbReference type="AlphaFoldDB" id="A0A9D9ISI4"/>
<comment type="catalytic activity">
    <reaction evidence="4">
        <text>N-terminal N-formyl-L-methionyl-[peptide] + H2O = N-terminal L-methionyl-[peptide] + formate</text>
        <dbReference type="Rhea" id="RHEA:24420"/>
        <dbReference type="Rhea" id="RHEA-COMP:10639"/>
        <dbReference type="Rhea" id="RHEA-COMP:10640"/>
        <dbReference type="ChEBI" id="CHEBI:15377"/>
        <dbReference type="ChEBI" id="CHEBI:15740"/>
        <dbReference type="ChEBI" id="CHEBI:49298"/>
        <dbReference type="ChEBI" id="CHEBI:64731"/>
        <dbReference type="EC" id="3.5.1.88"/>
    </reaction>
</comment>
<dbReference type="EC" id="3.5.1.88" evidence="4"/>
<dbReference type="PANTHER" id="PTHR10458">
    <property type="entry name" value="PEPTIDE DEFORMYLASE"/>
    <property type="match status" value="1"/>
</dbReference>
<feature type="binding site" evidence="4">
    <location>
        <position position="143"/>
    </location>
    <ligand>
        <name>Fe cation</name>
        <dbReference type="ChEBI" id="CHEBI:24875"/>
    </ligand>
</feature>
<feature type="binding site" evidence="4">
    <location>
        <position position="147"/>
    </location>
    <ligand>
        <name>Fe cation</name>
        <dbReference type="ChEBI" id="CHEBI:24875"/>
    </ligand>
</feature>